<protein>
    <submittedName>
        <fullName evidence="5">Lysophospholipid acyltransferase family protein</fullName>
    </submittedName>
</protein>
<dbReference type="PANTHER" id="PTHR10434">
    <property type="entry name" value="1-ACYL-SN-GLYCEROL-3-PHOSPHATE ACYLTRANSFERASE"/>
    <property type="match status" value="1"/>
</dbReference>
<dbReference type="Proteomes" id="UP001246690">
    <property type="component" value="Chromosome"/>
</dbReference>
<dbReference type="SUPFAM" id="SSF69593">
    <property type="entry name" value="Glycerol-3-phosphate (1)-acyltransferase"/>
    <property type="match status" value="1"/>
</dbReference>
<dbReference type="PANTHER" id="PTHR10434:SF11">
    <property type="entry name" value="1-ACYL-SN-GLYCEROL-3-PHOSPHATE ACYLTRANSFERASE"/>
    <property type="match status" value="1"/>
</dbReference>
<dbReference type="EMBL" id="CP133838">
    <property type="protein sequence ID" value="WMY72541.1"/>
    <property type="molecule type" value="Genomic_DNA"/>
</dbReference>
<evidence type="ECO:0000259" key="4">
    <source>
        <dbReference type="SMART" id="SM00563"/>
    </source>
</evidence>
<proteinExistence type="predicted"/>
<reference evidence="5 6" key="1">
    <citation type="submission" date="2023-09" db="EMBL/GenBank/DDBJ databases">
        <title>Buttiauxella selenatireducens sp. nov., isolated from the rhizosphere of Cardamine hupingshanesis.</title>
        <authorList>
            <person name="Zhang S."/>
            <person name="Xu Z."/>
            <person name="Wang H."/>
            <person name="Guo Y."/>
        </authorList>
    </citation>
    <scope>NUCLEOTIDE SEQUENCE [LARGE SCALE GENOMIC DNA]</scope>
    <source>
        <strain evidence="5 6">R73</strain>
    </source>
</reference>
<comment type="pathway">
    <text evidence="1">Lipid metabolism.</text>
</comment>
<organism evidence="5 6">
    <name type="scientific">Buttiauxella selenatireducens</name>
    <dbReference type="NCBI Taxonomy" id="3073902"/>
    <lineage>
        <taxon>Bacteria</taxon>
        <taxon>Pseudomonadati</taxon>
        <taxon>Pseudomonadota</taxon>
        <taxon>Gammaproteobacteria</taxon>
        <taxon>Enterobacterales</taxon>
        <taxon>Enterobacteriaceae</taxon>
        <taxon>Buttiauxella</taxon>
    </lineage>
</organism>
<gene>
    <name evidence="5" type="ORF">RHD99_13720</name>
</gene>
<dbReference type="RefSeq" id="WP_309874515.1">
    <property type="nucleotide sequence ID" value="NZ_CP133838.1"/>
</dbReference>
<dbReference type="CDD" id="cd07989">
    <property type="entry name" value="LPLAT_AGPAT-like"/>
    <property type="match status" value="1"/>
</dbReference>
<dbReference type="Pfam" id="PF01553">
    <property type="entry name" value="Acyltransferase"/>
    <property type="match status" value="1"/>
</dbReference>
<feature type="domain" description="Phospholipid/glycerol acyltransferase" evidence="4">
    <location>
        <begin position="43"/>
        <end position="168"/>
    </location>
</feature>
<name>A0ABY9S4V6_9ENTR</name>
<dbReference type="SMART" id="SM00563">
    <property type="entry name" value="PlsC"/>
    <property type="match status" value="1"/>
</dbReference>
<evidence type="ECO:0000313" key="6">
    <source>
        <dbReference type="Proteomes" id="UP001246690"/>
    </source>
</evidence>
<evidence type="ECO:0000256" key="2">
    <source>
        <dbReference type="ARBA" id="ARBA00022679"/>
    </source>
</evidence>
<dbReference type="GO" id="GO:0016746">
    <property type="term" value="F:acyltransferase activity"/>
    <property type="evidence" value="ECO:0007669"/>
    <property type="project" value="UniProtKB-KW"/>
</dbReference>
<keyword evidence="6" id="KW-1185">Reference proteome</keyword>
<dbReference type="InterPro" id="IPR002123">
    <property type="entry name" value="Plipid/glycerol_acylTrfase"/>
</dbReference>
<evidence type="ECO:0000313" key="5">
    <source>
        <dbReference type="EMBL" id="WMY72541.1"/>
    </source>
</evidence>
<evidence type="ECO:0000256" key="1">
    <source>
        <dbReference type="ARBA" id="ARBA00005189"/>
    </source>
</evidence>
<accession>A0ABY9S4V6</accession>
<evidence type="ECO:0000256" key="3">
    <source>
        <dbReference type="ARBA" id="ARBA00023315"/>
    </source>
</evidence>
<keyword evidence="3 5" id="KW-0012">Acyltransferase</keyword>
<keyword evidence="2" id="KW-0808">Transferase</keyword>
<sequence>MSNVVKPSLDSRLVAGCLIRVCRLLTGVRARWLVPVPDKSQVRIYYANHTSHLDGIVIWASMPAQLRPAVRPVAAADYWLATKLRRYIARRIFNTVLIKRIPSAEQGSQPNNALALMSEALKKAQSLIIFPEGTRGNGDEISTFKSGLWHLARMNPDAQLVPVYLENLNRVLPKGSRLVVPVLCSATFGEPICSPQEGEEKTAFLQRAREALEELKS</sequence>